<dbReference type="EnsemblPlants" id="AVESA.00010b.r2.1DG0152450.1">
    <property type="protein sequence ID" value="AVESA.00010b.r2.1DG0152450.1.CDS"/>
    <property type="gene ID" value="AVESA.00010b.r2.1DG0152450"/>
</dbReference>
<keyword evidence="2" id="KW-1185">Reference proteome</keyword>
<name>A0ACD5TZX3_AVESA</name>
<evidence type="ECO:0000313" key="1">
    <source>
        <dbReference type="EnsemblPlants" id="AVESA.00010b.r2.1DG0152450.1.CDS"/>
    </source>
</evidence>
<sequence>MSGLMDKAKGFVADKIAHMPKPEASLDKVSFKGMTRDAITVHSHVNVTNPYSHRIPICDIAYVLKCGGKEVASGTIPDPGWIEDSGEITKLEVPAKVPYNVLITLMKDLGRDWDIDYELDVKLTIDLPIFGNITIPLKTAGEFKLPTLSDFFGGGDKEEEAAVAAAAAQ</sequence>
<accession>A0ACD5TZX3</accession>
<protein>
    <submittedName>
        <fullName evidence="1">Uncharacterized protein</fullName>
    </submittedName>
</protein>
<evidence type="ECO:0000313" key="2">
    <source>
        <dbReference type="Proteomes" id="UP001732700"/>
    </source>
</evidence>
<proteinExistence type="predicted"/>
<dbReference type="Proteomes" id="UP001732700">
    <property type="component" value="Chromosome 1D"/>
</dbReference>
<reference evidence="1" key="1">
    <citation type="submission" date="2021-05" db="EMBL/GenBank/DDBJ databases">
        <authorList>
            <person name="Scholz U."/>
            <person name="Mascher M."/>
            <person name="Fiebig A."/>
        </authorList>
    </citation>
    <scope>NUCLEOTIDE SEQUENCE [LARGE SCALE GENOMIC DNA]</scope>
</reference>
<reference evidence="1" key="2">
    <citation type="submission" date="2025-09" db="UniProtKB">
        <authorList>
            <consortium name="EnsemblPlants"/>
        </authorList>
    </citation>
    <scope>IDENTIFICATION</scope>
</reference>
<organism evidence="1 2">
    <name type="scientific">Avena sativa</name>
    <name type="common">Oat</name>
    <dbReference type="NCBI Taxonomy" id="4498"/>
    <lineage>
        <taxon>Eukaryota</taxon>
        <taxon>Viridiplantae</taxon>
        <taxon>Streptophyta</taxon>
        <taxon>Embryophyta</taxon>
        <taxon>Tracheophyta</taxon>
        <taxon>Spermatophyta</taxon>
        <taxon>Magnoliopsida</taxon>
        <taxon>Liliopsida</taxon>
        <taxon>Poales</taxon>
        <taxon>Poaceae</taxon>
        <taxon>BOP clade</taxon>
        <taxon>Pooideae</taxon>
        <taxon>Poodae</taxon>
        <taxon>Poeae</taxon>
        <taxon>Poeae Chloroplast Group 1 (Aveneae type)</taxon>
        <taxon>Aveninae</taxon>
        <taxon>Avena</taxon>
    </lineage>
</organism>